<dbReference type="EMBL" id="AJWK01011621">
    <property type="status" value="NOT_ANNOTATED_CDS"/>
    <property type="molecule type" value="Genomic_DNA"/>
</dbReference>
<dbReference type="VEuPathDB" id="VectorBase:LLOJ003672"/>
<evidence type="ECO:0000313" key="1">
    <source>
        <dbReference type="EnsemblMetazoa" id="LLOJ003672-PA"/>
    </source>
</evidence>
<evidence type="ECO:0000313" key="2">
    <source>
        <dbReference type="Proteomes" id="UP000092461"/>
    </source>
</evidence>
<accession>A0A1B0CGV9</accession>
<name>A0A1B0CGV9_LUTLO</name>
<proteinExistence type="predicted"/>
<dbReference type="EMBL" id="AJWK01011622">
    <property type="status" value="NOT_ANNOTATED_CDS"/>
    <property type="molecule type" value="Genomic_DNA"/>
</dbReference>
<dbReference type="AlphaFoldDB" id="A0A1B0CGV9"/>
<protein>
    <recommendedName>
        <fullName evidence="3">Fast kinase domain-containing protein 5</fullName>
    </recommendedName>
</protein>
<dbReference type="EnsemblMetazoa" id="LLOJ003672-RA">
    <property type="protein sequence ID" value="LLOJ003672-PA"/>
    <property type="gene ID" value="LLOJ003672"/>
</dbReference>
<dbReference type="VEuPathDB" id="VectorBase:LLONM1_003959"/>
<keyword evidence="2" id="KW-1185">Reference proteome</keyword>
<organism evidence="1 2">
    <name type="scientific">Lutzomyia longipalpis</name>
    <name type="common">Sand fly</name>
    <dbReference type="NCBI Taxonomy" id="7200"/>
    <lineage>
        <taxon>Eukaryota</taxon>
        <taxon>Metazoa</taxon>
        <taxon>Ecdysozoa</taxon>
        <taxon>Arthropoda</taxon>
        <taxon>Hexapoda</taxon>
        <taxon>Insecta</taxon>
        <taxon>Pterygota</taxon>
        <taxon>Neoptera</taxon>
        <taxon>Endopterygota</taxon>
        <taxon>Diptera</taxon>
        <taxon>Nematocera</taxon>
        <taxon>Psychodoidea</taxon>
        <taxon>Psychodidae</taxon>
        <taxon>Lutzomyia</taxon>
        <taxon>Lutzomyia</taxon>
    </lineage>
</organism>
<evidence type="ECO:0008006" key="3">
    <source>
        <dbReference type="Google" id="ProtNLM"/>
    </source>
</evidence>
<reference evidence="1" key="1">
    <citation type="submission" date="2020-05" db="UniProtKB">
        <authorList>
            <consortium name="EnsemblMetazoa"/>
        </authorList>
    </citation>
    <scope>IDENTIFICATION</scope>
    <source>
        <strain evidence="1">Jacobina</strain>
    </source>
</reference>
<dbReference type="Proteomes" id="UP000092461">
    <property type="component" value="Unassembled WGS sequence"/>
</dbReference>
<sequence>MGRKLLQCEPLSGRAAIHSSLANSGKIFPERENDYAHGILERVGKYHLIKDDVKSIGELLSEQQFREICERKSWSGVPHGEMVETFEKLAVYCGKNDIKLADSRLDIFIDAMVELCFSFTDDLLLKTLRLLTHFPPSDGINSRNFVEIWSALDDACVERIDKWQTEQLLLVCDHWYALNLAKVCKCTFQATKKLGRKLKALSPTNLVQTMFYVNMRRKPLLDMFDFEVNLFESIDNLSLDEIAVMSMGFFKTETKIRNPELVDKIFQRVTAEIKTVQDISLVSIMKILRYSAKLQHIQLLDDFLIAVTPEIHRLSLLSCLHIALFGTDMQFYNHGCLEKVIERFAADLKSCRLKEFERLTFVMGLYCFTSPSGTHMKL</sequence>